<dbReference type="InterPro" id="IPR036259">
    <property type="entry name" value="MFS_trans_sf"/>
</dbReference>
<sequence>MDIAFVLGDAAYDSKDVRKAAGRLGSYMITPINKRNEARKDVYARVMPAFLETALGDLLFDQRNKVERLFHILKDKGLENPRMFGMSLVMMPIFTAGLNELALSLNKYGTAMVNTLRMIAGAVGMAFFVSIMTNRGAKHVKEILMQHHILPTDKTHMPMAVNQGAVMGINDAFMVATWLTVGAFMLSFFIRRTSPKEDTITNRVKKSSKEPVLQ</sequence>
<evidence type="ECO:0000313" key="3">
    <source>
        <dbReference type="Proteomes" id="UP001595752"/>
    </source>
</evidence>
<evidence type="ECO:0000256" key="1">
    <source>
        <dbReference type="SAM" id="Phobius"/>
    </source>
</evidence>
<keyword evidence="1" id="KW-1133">Transmembrane helix</keyword>
<gene>
    <name evidence="2" type="ORF">ACFOU2_08140</name>
</gene>
<comment type="caution">
    <text evidence="2">The sequence shown here is derived from an EMBL/GenBank/DDBJ whole genome shotgun (WGS) entry which is preliminary data.</text>
</comment>
<feature type="transmembrane region" description="Helical" evidence="1">
    <location>
        <begin position="172"/>
        <end position="190"/>
    </location>
</feature>
<dbReference type="SUPFAM" id="SSF103473">
    <property type="entry name" value="MFS general substrate transporter"/>
    <property type="match status" value="1"/>
</dbReference>
<keyword evidence="1" id="KW-0472">Membrane</keyword>
<dbReference type="EMBL" id="JBHRZT010000032">
    <property type="protein sequence ID" value="MFC3883483.1"/>
    <property type="molecule type" value="Genomic_DNA"/>
</dbReference>
<proteinExistence type="predicted"/>
<dbReference type="RefSeq" id="WP_377914009.1">
    <property type="nucleotide sequence ID" value="NZ_JBHRZT010000032.1"/>
</dbReference>
<dbReference type="Proteomes" id="UP001595752">
    <property type="component" value="Unassembled WGS sequence"/>
</dbReference>
<accession>A0ABV8AZQ7</accession>
<feature type="transmembrane region" description="Helical" evidence="1">
    <location>
        <begin position="83"/>
        <end position="103"/>
    </location>
</feature>
<protein>
    <submittedName>
        <fullName evidence="2">Uncharacterized protein</fullName>
    </submittedName>
</protein>
<organism evidence="2 3">
    <name type="scientific">Bacillus songklensis</name>
    <dbReference type="NCBI Taxonomy" id="1069116"/>
    <lineage>
        <taxon>Bacteria</taxon>
        <taxon>Bacillati</taxon>
        <taxon>Bacillota</taxon>
        <taxon>Bacilli</taxon>
        <taxon>Bacillales</taxon>
        <taxon>Bacillaceae</taxon>
        <taxon>Bacillus</taxon>
    </lineage>
</organism>
<feature type="transmembrane region" description="Helical" evidence="1">
    <location>
        <begin position="115"/>
        <end position="133"/>
    </location>
</feature>
<reference evidence="3" key="1">
    <citation type="journal article" date="2019" name="Int. J. Syst. Evol. Microbiol.">
        <title>The Global Catalogue of Microorganisms (GCM) 10K type strain sequencing project: providing services to taxonomists for standard genome sequencing and annotation.</title>
        <authorList>
            <consortium name="The Broad Institute Genomics Platform"/>
            <consortium name="The Broad Institute Genome Sequencing Center for Infectious Disease"/>
            <person name="Wu L."/>
            <person name="Ma J."/>
        </authorList>
    </citation>
    <scope>NUCLEOTIDE SEQUENCE [LARGE SCALE GENOMIC DNA]</scope>
    <source>
        <strain evidence="3">CCUG 61889</strain>
    </source>
</reference>
<name>A0ABV8AZQ7_9BACI</name>
<evidence type="ECO:0000313" key="2">
    <source>
        <dbReference type="EMBL" id="MFC3883483.1"/>
    </source>
</evidence>
<keyword evidence="1" id="KW-0812">Transmembrane</keyword>
<keyword evidence="3" id="KW-1185">Reference proteome</keyword>